<accession>A0AC61RI86</accession>
<dbReference type="Proteomes" id="UP000306319">
    <property type="component" value="Unassembled WGS sequence"/>
</dbReference>
<keyword evidence="2" id="KW-1185">Reference proteome</keyword>
<protein>
    <submittedName>
        <fullName evidence="1">Preprotein translocase subunit SecG</fullName>
    </submittedName>
</protein>
<gene>
    <name evidence="1" type="primary">secG</name>
    <name evidence="1" type="ORF">E5331_06040</name>
</gene>
<evidence type="ECO:0000313" key="2">
    <source>
        <dbReference type="Proteomes" id="UP000306319"/>
    </source>
</evidence>
<comment type="caution">
    <text evidence="1">The sequence shown here is derived from an EMBL/GenBank/DDBJ whole genome shotgun (WGS) entry which is preliminary data.</text>
</comment>
<reference evidence="1" key="1">
    <citation type="submission" date="2019-04" db="EMBL/GenBank/DDBJ databases">
        <title>Microbes associate with the intestines of laboratory mice.</title>
        <authorList>
            <person name="Navarre W."/>
            <person name="Wong E."/>
            <person name="Huang K."/>
            <person name="Tropini C."/>
            <person name="Ng K."/>
            <person name="Yu B."/>
        </authorList>
    </citation>
    <scope>NUCLEOTIDE SEQUENCE</scope>
    <source>
        <strain evidence="1">NM04_E33</strain>
    </source>
</reference>
<proteinExistence type="predicted"/>
<organism evidence="1 2">
    <name type="scientific">Lepagella muris</name>
    <dbReference type="NCBI Taxonomy" id="3032870"/>
    <lineage>
        <taxon>Bacteria</taxon>
        <taxon>Pseudomonadati</taxon>
        <taxon>Bacteroidota</taxon>
        <taxon>Bacteroidia</taxon>
        <taxon>Bacteroidales</taxon>
        <taxon>Muribaculaceae</taxon>
        <taxon>Lepagella</taxon>
    </lineage>
</organism>
<sequence length="122" mass="12510">MYIFLSILIVLACLLLIGAVLIQKSKGGGLASDYSQGNQYLGYRKTTDFIEKATWSLAIFICVVSICASFAIKTPVNVSSMAPAPAATSAPAAAPSNTPAPQEAASETQDATPAASETPAGN</sequence>
<name>A0AC61RI86_9BACT</name>
<evidence type="ECO:0000313" key="1">
    <source>
        <dbReference type="EMBL" id="TGY79566.1"/>
    </source>
</evidence>
<dbReference type="EMBL" id="SRYB01000006">
    <property type="protein sequence ID" value="TGY79566.1"/>
    <property type="molecule type" value="Genomic_DNA"/>
</dbReference>